<name>A0A7D9N8U3_LACJH</name>
<proteinExistence type="predicted"/>
<gene>
    <name evidence="1" type="ORF">T285_04995</name>
</gene>
<sequence length="69" mass="7850">MSVKDKVIIMGASSGELQRRLANHGSKFAVRAITEGLRLQLFLQVLFAQHYSIQLMILKIVKLKLKLKK</sequence>
<dbReference type="Proteomes" id="UP000018522">
    <property type="component" value="Chromosome"/>
</dbReference>
<accession>A0A7D9N8U3</accession>
<evidence type="ECO:0000313" key="2">
    <source>
        <dbReference type="Proteomes" id="UP000018522"/>
    </source>
</evidence>
<dbReference type="KEGG" id="ljn:T285_04995"/>
<evidence type="ECO:0000313" key="1">
    <source>
        <dbReference type="EMBL" id="AHA98162.1"/>
    </source>
</evidence>
<organism evidence="1 2">
    <name type="scientific">Lactobacillus johnsonii N6.2</name>
    <dbReference type="NCBI Taxonomy" id="1408186"/>
    <lineage>
        <taxon>Bacteria</taxon>
        <taxon>Bacillati</taxon>
        <taxon>Bacillota</taxon>
        <taxon>Bacilli</taxon>
        <taxon>Lactobacillales</taxon>
        <taxon>Lactobacillaceae</taxon>
        <taxon>Lactobacillus</taxon>
    </lineage>
</organism>
<dbReference type="AlphaFoldDB" id="A0A7D9N8U3"/>
<protein>
    <submittedName>
        <fullName evidence="1">Uncharacterized protein</fullName>
    </submittedName>
</protein>
<dbReference type="EMBL" id="CP006811">
    <property type="protein sequence ID" value="AHA98162.1"/>
    <property type="molecule type" value="Genomic_DNA"/>
</dbReference>
<reference evidence="1 2" key="1">
    <citation type="journal article" date="2014" name="Genome Announc.">
        <title>Complete Genome Sequences of Lactobacillus johnsonii Strain N6.2 and Lactobacillus reuteri Strain TD1.</title>
        <authorList>
            <person name="Leonard M.T."/>
            <person name="Valladares R.B."/>
            <person name="Ardissone A."/>
            <person name="Gonzalez C.F."/>
            <person name="Lorca G.L."/>
            <person name="Triplett E.W."/>
        </authorList>
    </citation>
    <scope>NUCLEOTIDE SEQUENCE [LARGE SCALE GENOMIC DNA]</scope>
    <source>
        <strain evidence="1 2">N6.2</strain>
    </source>
</reference>